<dbReference type="Proteomes" id="UP000266723">
    <property type="component" value="Unassembled WGS sequence"/>
</dbReference>
<sequence length="135" mass="14749">MIKHHQRVVYNFPFDCPQNCLLAAFTPISGVGRSPGVPAKERTCLPYIGEGVVTFLTIASLRYQTSLTGLNAPRHVTHKPRLVFQAPGPIPRAHRPIAIIDQPTGPTQLSELVVQLADLAKLDVSYTELVRASPS</sequence>
<name>A0ABQ7C6N0_BRACR</name>
<evidence type="ECO:0000313" key="1">
    <source>
        <dbReference type="EMBL" id="KAF3547719.1"/>
    </source>
</evidence>
<accession>A0ABQ7C6N0</accession>
<evidence type="ECO:0000313" key="2">
    <source>
        <dbReference type="Proteomes" id="UP000266723"/>
    </source>
</evidence>
<comment type="caution">
    <text evidence="1">The sequence shown here is derived from an EMBL/GenBank/DDBJ whole genome shotgun (WGS) entry which is preliminary data.</text>
</comment>
<reference evidence="1 2" key="1">
    <citation type="journal article" date="2020" name="BMC Genomics">
        <title>Intraspecific diversification of the crop wild relative Brassica cretica Lam. using demographic model selection.</title>
        <authorList>
            <person name="Kioukis A."/>
            <person name="Michalopoulou V.A."/>
            <person name="Briers L."/>
            <person name="Pirintsos S."/>
            <person name="Studholme D.J."/>
            <person name="Pavlidis P."/>
            <person name="Sarris P.F."/>
        </authorList>
    </citation>
    <scope>NUCLEOTIDE SEQUENCE [LARGE SCALE GENOMIC DNA]</scope>
    <source>
        <strain evidence="2">cv. PFS-1207/04</strain>
    </source>
</reference>
<proteinExistence type="predicted"/>
<protein>
    <submittedName>
        <fullName evidence="1">Uncharacterized protein</fullName>
    </submittedName>
</protein>
<gene>
    <name evidence="1" type="ORF">DY000_02006541</name>
</gene>
<dbReference type="EMBL" id="QGKV02000832">
    <property type="protein sequence ID" value="KAF3547719.1"/>
    <property type="molecule type" value="Genomic_DNA"/>
</dbReference>
<keyword evidence="2" id="KW-1185">Reference proteome</keyword>
<organism evidence="1 2">
    <name type="scientific">Brassica cretica</name>
    <name type="common">Mustard</name>
    <dbReference type="NCBI Taxonomy" id="69181"/>
    <lineage>
        <taxon>Eukaryota</taxon>
        <taxon>Viridiplantae</taxon>
        <taxon>Streptophyta</taxon>
        <taxon>Embryophyta</taxon>
        <taxon>Tracheophyta</taxon>
        <taxon>Spermatophyta</taxon>
        <taxon>Magnoliopsida</taxon>
        <taxon>eudicotyledons</taxon>
        <taxon>Gunneridae</taxon>
        <taxon>Pentapetalae</taxon>
        <taxon>rosids</taxon>
        <taxon>malvids</taxon>
        <taxon>Brassicales</taxon>
        <taxon>Brassicaceae</taxon>
        <taxon>Brassiceae</taxon>
        <taxon>Brassica</taxon>
    </lineage>
</organism>